<dbReference type="SUPFAM" id="SSF56925">
    <property type="entry name" value="OMPA-like"/>
    <property type="match status" value="1"/>
</dbReference>
<evidence type="ECO:0000313" key="3">
    <source>
        <dbReference type="Proteomes" id="UP000238426"/>
    </source>
</evidence>
<dbReference type="RefSeq" id="WP_106463415.1">
    <property type="nucleotide sequence ID" value="NZ_PXOQ01000009.1"/>
</dbReference>
<dbReference type="AlphaFoldDB" id="A0A2T1N8S5"/>
<proteinExistence type="predicted"/>
<dbReference type="InterPro" id="IPR011250">
    <property type="entry name" value="OMP/PagP_B-barrel"/>
</dbReference>
<evidence type="ECO:0000313" key="2">
    <source>
        <dbReference type="EMBL" id="PSG88276.1"/>
    </source>
</evidence>
<comment type="caution">
    <text evidence="2">The sequence shown here is derived from an EMBL/GenBank/DDBJ whole genome shotgun (WGS) entry which is preliminary data.</text>
</comment>
<accession>A0A2T1N8S5</accession>
<dbReference type="Proteomes" id="UP000238426">
    <property type="component" value="Unassembled WGS sequence"/>
</dbReference>
<keyword evidence="1" id="KW-0732">Signal</keyword>
<evidence type="ECO:0008006" key="4">
    <source>
        <dbReference type="Google" id="ProtNLM"/>
    </source>
</evidence>
<feature type="signal peptide" evidence="1">
    <location>
        <begin position="1"/>
        <end position="20"/>
    </location>
</feature>
<dbReference type="Gene3D" id="2.40.160.20">
    <property type="match status" value="1"/>
</dbReference>
<organism evidence="2 3">
    <name type="scientific">Aurantibacter aestuarii</name>
    <dbReference type="NCBI Taxonomy" id="1266046"/>
    <lineage>
        <taxon>Bacteria</taxon>
        <taxon>Pseudomonadati</taxon>
        <taxon>Bacteroidota</taxon>
        <taxon>Flavobacteriia</taxon>
        <taxon>Flavobacteriales</taxon>
        <taxon>Flavobacteriaceae</taxon>
        <taxon>Aurantibacter</taxon>
    </lineage>
</organism>
<reference evidence="2 3" key="1">
    <citation type="submission" date="2018-03" db="EMBL/GenBank/DDBJ databases">
        <title>Mesoflavibacter sp. HG37 and Mesoflavibacter sp. HG96 sp.nov., two marine bacteria isolated from seawater of Western Pacific Ocean.</title>
        <authorList>
            <person name="Cheng H."/>
            <person name="Wu Y.-H."/>
            <person name="Guo L.-L."/>
            <person name="Xu X.-W."/>
        </authorList>
    </citation>
    <scope>NUCLEOTIDE SEQUENCE [LARGE SCALE GENOMIC DNA]</scope>
    <source>
        <strain evidence="2 3">KCTC 32269</strain>
    </source>
</reference>
<feature type="chain" id="PRO_5015498323" description="Outer membrane protein beta-barrel domain-containing protein" evidence="1">
    <location>
        <begin position="21"/>
        <end position="165"/>
    </location>
</feature>
<dbReference type="EMBL" id="PXOQ01000009">
    <property type="protein sequence ID" value="PSG88276.1"/>
    <property type="molecule type" value="Genomic_DNA"/>
</dbReference>
<gene>
    <name evidence="2" type="ORF">C7H52_08200</name>
</gene>
<protein>
    <recommendedName>
        <fullName evidence="4">Outer membrane protein beta-barrel domain-containing protein</fullName>
    </recommendedName>
</protein>
<dbReference type="OrthoDB" id="978645at2"/>
<sequence length="165" mass="18333">MKKILLTVAIALGGFAMMNAQEISKNAIGLRLGDSDGFGAEVSYQRAVGDDNRLEFDLGIRDGKNFDGFRLTGLYQWVWNIDGGFNWYAGVGGGVASYSYDNDFNNGRFNDDYNETFVYAAGDIGIEYNFDIPLLISLDVRPELGFGDFNDDLDLDIALGIRYQF</sequence>
<name>A0A2T1N8S5_9FLAO</name>
<keyword evidence="3" id="KW-1185">Reference proteome</keyword>
<evidence type="ECO:0000256" key="1">
    <source>
        <dbReference type="SAM" id="SignalP"/>
    </source>
</evidence>